<dbReference type="HOGENOM" id="CLU_1068352_0_0_9"/>
<comment type="similarity">
    <text evidence="3">Belongs to the RNase H family.</text>
</comment>
<comment type="cofactor">
    <cofactor evidence="2">
        <name>Mg(2+)</name>
        <dbReference type="ChEBI" id="CHEBI:18420"/>
    </cofactor>
</comment>
<dbReference type="CDD" id="cd09278">
    <property type="entry name" value="RNase_HI_prokaryote_like"/>
    <property type="match status" value="1"/>
</dbReference>
<keyword evidence="8" id="KW-0255">Endonuclease</keyword>
<dbReference type="OrthoDB" id="7845843at2"/>
<dbReference type="GO" id="GO:0003676">
    <property type="term" value="F:nucleic acid binding"/>
    <property type="evidence" value="ECO:0007669"/>
    <property type="project" value="InterPro"/>
</dbReference>
<dbReference type="PANTHER" id="PTHR10642">
    <property type="entry name" value="RIBONUCLEASE H1"/>
    <property type="match status" value="1"/>
</dbReference>
<evidence type="ECO:0000256" key="8">
    <source>
        <dbReference type="ARBA" id="ARBA00022759"/>
    </source>
</evidence>
<dbReference type="PANTHER" id="PTHR10642:SF26">
    <property type="entry name" value="RIBONUCLEASE H1"/>
    <property type="match status" value="1"/>
</dbReference>
<dbReference type="Gene3D" id="3.30.420.10">
    <property type="entry name" value="Ribonuclease H-like superfamily/Ribonuclease H"/>
    <property type="match status" value="1"/>
</dbReference>
<keyword evidence="10" id="KW-0460">Magnesium</keyword>
<evidence type="ECO:0000256" key="4">
    <source>
        <dbReference type="ARBA" id="ARBA00011245"/>
    </source>
</evidence>
<protein>
    <recommendedName>
        <fullName evidence="5">ribonuclease H</fullName>
        <ecNumber evidence="5">3.1.26.4</ecNumber>
    </recommendedName>
</protein>
<reference evidence="12 13" key="1">
    <citation type="journal article" date="2010" name="Stand. Genomic Sci.">
        <title>Complete genome sequence of Acetohalobium arabaticum type strain (Z-7288).</title>
        <authorList>
            <person name="Sikorski J."/>
            <person name="Lapidus A."/>
            <person name="Chertkov O."/>
            <person name="Lucas S."/>
            <person name="Copeland A."/>
            <person name="Glavina Del Rio T."/>
            <person name="Nolan M."/>
            <person name="Tice H."/>
            <person name="Cheng J.F."/>
            <person name="Han C."/>
            <person name="Brambilla E."/>
            <person name="Pitluck S."/>
            <person name="Liolios K."/>
            <person name="Ivanova N."/>
            <person name="Mavromatis K."/>
            <person name="Mikhailova N."/>
            <person name="Pati A."/>
            <person name="Bruce D."/>
            <person name="Detter C."/>
            <person name="Tapia R."/>
            <person name="Goodwin L."/>
            <person name="Chen A."/>
            <person name="Palaniappan K."/>
            <person name="Land M."/>
            <person name="Hauser L."/>
            <person name="Chang Y.J."/>
            <person name="Jeffries C.D."/>
            <person name="Rohde M."/>
            <person name="Goker M."/>
            <person name="Spring S."/>
            <person name="Woyke T."/>
            <person name="Bristow J."/>
            <person name="Eisen J.A."/>
            <person name="Markowitz V."/>
            <person name="Hugenholtz P."/>
            <person name="Kyrpides N.C."/>
            <person name="Klenk H.P."/>
        </authorList>
    </citation>
    <scope>NUCLEOTIDE SEQUENCE [LARGE SCALE GENOMIC DNA]</scope>
    <source>
        <strain evidence="13">ATCC 49924 / DSM 5501 / Z-7288</strain>
    </source>
</reference>
<dbReference type="GO" id="GO:0046872">
    <property type="term" value="F:metal ion binding"/>
    <property type="evidence" value="ECO:0007669"/>
    <property type="project" value="UniProtKB-KW"/>
</dbReference>
<evidence type="ECO:0000256" key="1">
    <source>
        <dbReference type="ARBA" id="ARBA00000077"/>
    </source>
</evidence>
<evidence type="ECO:0000256" key="3">
    <source>
        <dbReference type="ARBA" id="ARBA00005300"/>
    </source>
</evidence>
<evidence type="ECO:0000256" key="9">
    <source>
        <dbReference type="ARBA" id="ARBA00022801"/>
    </source>
</evidence>
<dbReference type="RefSeq" id="WP_013278203.1">
    <property type="nucleotide sequence ID" value="NC_014378.1"/>
</dbReference>
<proteinExistence type="inferred from homology"/>
<evidence type="ECO:0000313" key="12">
    <source>
        <dbReference type="EMBL" id="ADL12757.1"/>
    </source>
</evidence>
<name>D9QQG6_ACEAZ</name>
<dbReference type="PROSITE" id="PS50879">
    <property type="entry name" value="RNASE_H_1"/>
    <property type="match status" value="1"/>
</dbReference>
<evidence type="ECO:0000259" key="11">
    <source>
        <dbReference type="PROSITE" id="PS50879"/>
    </source>
</evidence>
<dbReference type="KEGG" id="aar:Acear_1240"/>
<evidence type="ECO:0000256" key="5">
    <source>
        <dbReference type="ARBA" id="ARBA00012180"/>
    </source>
</evidence>
<dbReference type="InterPro" id="IPR002156">
    <property type="entry name" value="RNaseH_domain"/>
</dbReference>
<feature type="domain" description="RNase H type-1" evidence="11">
    <location>
        <begin position="116"/>
        <end position="258"/>
    </location>
</feature>
<dbReference type="SUPFAM" id="SSF53098">
    <property type="entry name" value="Ribonuclease H-like"/>
    <property type="match status" value="1"/>
</dbReference>
<sequence length="261" mass="31015">MEMLVFGMEIISQLGDDYKIKVSQKDKSASFWFNPESKELRFCGDNKLSSLLKEKEYQLRKMLHTKRMDTYYVGFELKFCLRTKKDVSGFNDKERLMVVDKREAEIESYTRENYESNRIPKVYTDGSFLEELDNGAYAVIIKDEAGEYEYYTERVDVKNSNLIELLAAIKGVELLENRERIRIVTDSQYVRKGLAEWIINWRLNDWQTVNGEQVKHIDYWKKFDELTKGKYIELEWVKAHADHFENELCDIMARETAENDL</sequence>
<dbReference type="InterPro" id="IPR012337">
    <property type="entry name" value="RNaseH-like_sf"/>
</dbReference>
<evidence type="ECO:0000256" key="10">
    <source>
        <dbReference type="ARBA" id="ARBA00022842"/>
    </source>
</evidence>
<keyword evidence="6" id="KW-0540">Nuclease</keyword>
<dbReference type="STRING" id="574087.Acear_1240"/>
<accession>D9QQG6</accession>
<dbReference type="InterPro" id="IPR050092">
    <property type="entry name" value="RNase_H"/>
</dbReference>
<evidence type="ECO:0000256" key="6">
    <source>
        <dbReference type="ARBA" id="ARBA00022722"/>
    </source>
</evidence>
<dbReference type="EMBL" id="CP002105">
    <property type="protein sequence ID" value="ADL12757.1"/>
    <property type="molecule type" value="Genomic_DNA"/>
</dbReference>
<dbReference type="GO" id="GO:0043137">
    <property type="term" value="P:DNA replication, removal of RNA primer"/>
    <property type="evidence" value="ECO:0007669"/>
    <property type="project" value="TreeGrafter"/>
</dbReference>
<evidence type="ECO:0000256" key="7">
    <source>
        <dbReference type="ARBA" id="ARBA00022723"/>
    </source>
</evidence>
<keyword evidence="13" id="KW-1185">Reference proteome</keyword>
<evidence type="ECO:0000313" key="13">
    <source>
        <dbReference type="Proteomes" id="UP000001661"/>
    </source>
</evidence>
<dbReference type="eggNOG" id="COG0328">
    <property type="taxonomic scope" value="Bacteria"/>
</dbReference>
<dbReference type="EC" id="3.1.26.4" evidence="5"/>
<evidence type="ECO:0000256" key="2">
    <source>
        <dbReference type="ARBA" id="ARBA00001946"/>
    </source>
</evidence>
<dbReference type="Pfam" id="PF00075">
    <property type="entry name" value="RNase_H"/>
    <property type="match status" value="1"/>
</dbReference>
<dbReference type="GO" id="GO:0004523">
    <property type="term" value="F:RNA-DNA hybrid ribonuclease activity"/>
    <property type="evidence" value="ECO:0007669"/>
    <property type="project" value="UniProtKB-EC"/>
</dbReference>
<gene>
    <name evidence="12" type="ordered locus">Acear_1240</name>
</gene>
<dbReference type="Proteomes" id="UP000001661">
    <property type="component" value="Chromosome"/>
</dbReference>
<comment type="catalytic activity">
    <reaction evidence="1">
        <text>Endonucleolytic cleavage to 5'-phosphomonoester.</text>
        <dbReference type="EC" id="3.1.26.4"/>
    </reaction>
</comment>
<organism evidence="12 13">
    <name type="scientific">Acetohalobium arabaticum (strain ATCC 49924 / DSM 5501 / Z-7288)</name>
    <dbReference type="NCBI Taxonomy" id="574087"/>
    <lineage>
        <taxon>Bacteria</taxon>
        <taxon>Bacillati</taxon>
        <taxon>Bacillota</taxon>
        <taxon>Clostridia</taxon>
        <taxon>Halanaerobiales</taxon>
        <taxon>Halobacteroidaceae</taxon>
        <taxon>Acetohalobium</taxon>
    </lineage>
</organism>
<keyword evidence="7" id="KW-0479">Metal-binding</keyword>
<keyword evidence="9 12" id="KW-0378">Hydrolase</keyword>
<dbReference type="AlphaFoldDB" id="D9QQG6"/>
<comment type="subunit">
    <text evidence="4">Monomer.</text>
</comment>
<dbReference type="InterPro" id="IPR036397">
    <property type="entry name" value="RNaseH_sf"/>
</dbReference>
<dbReference type="InterPro" id="IPR022892">
    <property type="entry name" value="RNaseHI"/>
</dbReference>